<dbReference type="PANTHER" id="PTHR43377">
    <property type="entry name" value="BILIVERDIN REDUCTASE A"/>
    <property type="match status" value="1"/>
</dbReference>
<name>A0A1Y1RVQ7_9SPIO</name>
<evidence type="ECO:0000259" key="2">
    <source>
        <dbReference type="Pfam" id="PF02894"/>
    </source>
</evidence>
<organism evidence="3 4">
    <name type="scientific">Marispirochaeta aestuarii</name>
    <dbReference type="NCBI Taxonomy" id="1963862"/>
    <lineage>
        <taxon>Bacteria</taxon>
        <taxon>Pseudomonadati</taxon>
        <taxon>Spirochaetota</taxon>
        <taxon>Spirochaetia</taxon>
        <taxon>Spirochaetales</taxon>
        <taxon>Spirochaetaceae</taxon>
        <taxon>Marispirochaeta</taxon>
    </lineage>
</organism>
<accession>A0A1Y1RVQ7</accession>
<dbReference type="Pfam" id="PF02894">
    <property type="entry name" value="GFO_IDH_MocA_C"/>
    <property type="match status" value="1"/>
</dbReference>
<feature type="domain" description="Gfo/Idh/MocA-like oxidoreductase C-terminal" evidence="2">
    <location>
        <begin position="145"/>
        <end position="435"/>
    </location>
</feature>
<proteinExistence type="predicted"/>
<reference evidence="3 4" key="1">
    <citation type="submission" date="2017-03" db="EMBL/GenBank/DDBJ databases">
        <title>Draft Genome sequence of Marispirochaeta sp. strain JC444.</title>
        <authorList>
            <person name="Shivani Y."/>
            <person name="Subhash Y."/>
            <person name="Sasikala C."/>
            <person name="Ramana C."/>
        </authorList>
    </citation>
    <scope>NUCLEOTIDE SEQUENCE [LARGE SCALE GENOMIC DNA]</scope>
    <source>
        <strain evidence="3 4">JC444</strain>
    </source>
</reference>
<dbReference type="SUPFAM" id="SSF51735">
    <property type="entry name" value="NAD(P)-binding Rossmann-fold domains"/>
    <property type="match status" value="1"/>
</dbReference>
<dbReference type="AlphaFoldDB" id="A0A1Y1RVQ7"/>
<dbReference type="GO" id="GO:0000166">
    <property type="term" value="F:nucleotide binding"/>
    <property type="evidence" value="ECO:0007669"/>
    <property type="project" value="InterPro"/>
</dbReference>
<dbReference type="Gene3D" id="3.40.50.720">
    <property type="entry name" value="NAD(P)-binding Rossmann-like Domain"/>
    <property type="match status" value="1"/>
</dbReference>
<dbReference type="Gene3D" id="3.30.360.10">
    <property type="entry name" value="Dihydrodipicolinate Reductase, domain 2"/>
    <property type="match status" value="1"/>
</dbReference>
<dbReference type="OrthoDB" id="9781031at2"/>
<dbReference type="PANTHER" id="PTHR43377:SF2">
    <property type="entry name" value="BINDING ROSSMANN FOLD OXIDOREDUCTASE, PUTATIVE (AFU_ORTHOLOGUE AFUA_4G00560)-RELATED"/>
    <property type="match status" value="1"/>
</dbReference>
<dbReference type="STRING" id="1963862.B4O97_13590"/>
<dbReference type="InterPro" id="IPR036291">
    <property type="entry name" value="NAD(P)-bd_dom_sf"/>
</dbReference>
<dbReference type="RefSeq" id="WP_083051614.1">
    <property type="nucleotide sequence ID" value="NZ_MWQY01000015.1"/>
</dbReference>
<evidence type="ECO:0000313" key="4">
    <source>
        <dbReference type="Proteomes" id="UP000192343"/>
    </source>
</evidence>
<dbReference type="EMBL" id="MWQY01000015">
    <property type="protein sequence ID" value="ORC34110.1"/>
    <property type="molecule type" value="Genomic_DNA"/>
</dbReference>
<comment type="caution">
    <text evidence="3">The sequence shown here is derived from an EMBL/GenBank/DDBJ whole genome shotgun (WGS) entry which is preliminary data.</text>
</comment>
<dbReference type="InterPro" id="IPR000683">
    <property type="entry name" value="Gfo/Idh/MocA-like_OxRdtase_N"/>
</dbReference>
<dbReference type="SUPFAM" id="SSF55347">
    <property type="entry name" value="Glyceraldehyde-3-phosphate dehydrogenase-like, C-terminal domain"/>
    <property type="match status" value="1"/>
</dbReference>
<dbReference type="InterPro" id="IPR051450">
    <property type="entry name" value="Gfo/Idh/MocA_Oxidoreductases"/>
</dbReference>
<evidence type="ECO:0000259" key="1">
    <source>
        <dbReference type="Pfam" id="PF01408"/>
    </source>
</evidence>
<evidence type="ECO:0000313" key="3">
    <source>
        <dbReference type="EMBL" id="ORC34110.1"/>
    </source>
</evidence>
<sequence length="442" mass="50380">MNRKRYALVGTGSRSRMYIDAIAGNFSDTAELVAFCDINQTRMDFMNRRLREKFRHAPVPTYRAEEFRRMVQEEKPDTVIVLTWDRTHHRYIIAAMELGCDVVTEKPLTTDDEKCRAILDAREKYSKKISVTFNYRYSPRNTRIKELINSGAIGDVVSVHFEWMLDTRHGADYFRRWHRDKNNSGGLMVHKSTHHFDLVNWWLDSEAESVFAMGRLAFYGRENAEQRGVTEFYERCRENPVAAVDPFALDMSGNELMKGLYLEAEHEDGYIRDQSVFGHNISIEDSMSVMVKYRNKAVMTYSLNAFCPMEGYNVSFNGTKGRIEVRIVERPYVSGSTIDQNDPDYNMREDGAVTGRSGESEASISLQQIWGEREAITWTEGKGGHGGGDGLLLEDVFKPGREDPLKTAAGLEDGVNSIMVGIAANRSFATGKPVHIRDLLRT</sequence>
<dbReference type="Pfam" id="PF01408">
    <property type="entry name" value="GFO_IDH_MocA"/>
    <property type="match status" value="1"/>
</dbReference>
<dbReference type="Proteomes" id="UP000192343">
    <property type="component" value="Unassembled WGS sequence"/>
</dbReference>
<gene>
    <name evidence="3" type="ORF">B4O97_13590</name>
</gene>
<protein>
    <submittedName>
        <fullName evidence="3">Dehydrogenase</fullName>
    </submittedName>
</protein>
<keyword evidence="4" id="KW-1185">Reference proteome</keyword>
<feature type="domain" description="Gfo/Idh/MocA-like oxidoreductase N-terminal" evidence="1">
    <location>
        <begin position="5"/>
        <end position="133"/>
    </location>
</feature>
<dbReference type="InterPro" id="IPR004104">
    <property type="entry name" value="Gfo/Idh/MocA-like_OxRdtase_C"/>
</dbReference>